<dbReference type="InterPro" id="IPR018247">
    <property type="entry name" value="EF_Hand_1_Ca_BS"/>
</dbReference>
<evidence type="ECO:0000259" key="2">
    <source>
        <dbReference type="PROSITE" id="PS50020"/>
    </source>
</evidence>
<gene>
    <name evidence="4" type="ORF">H257_17697</name>
</gene>
<dbReference type="Pfam" id="PF13202">
    <property type="entry name" value="EF-hand_5"/>
    <property type="match status" value="2"/>
</dbReference>
<dbReference type="Gene3D" id="2.20.70.10">
    <property type="match status" value="1"/>
</dbReference>
<dbReference type="PROSITE" id="PS00018">
    <property type="entry name" value="EF_HAND_1"/>
    <property type="match status" value="2"/>
</dbReference>
<dbReference type="InterPro" id="IPR002048">
    <property type="entry name" value="EF_hand_dom"/>
</dbReference>
<name>W4FDT5_APHAT</name>
<dbReference type="PROSITE" id="PS50222">
    <property type="entry name" value="EF_HAND_2"/>
    <property type="match status" value="2"/>
</dbReference>
<dbReference type="GO" id="GO:0005509">
    <property type="term" value="F:calcium ion binding"/>
    <property type="evidence" value="ECO:0007669"/>
    <property type="project" value="InterPro"/>
</dbReference>
<dbReference type="PROSITE" id="PS50020">
    <property type="entry name" value="WW_DOMAIN_2"/>
    <property type="match status" value="1"/>
</dbReference>
<dbReference type="SUPFAM" id="SSF51045">
    <property type="entry name" value="WW domain"/>
    <property type="match status" value="1"/>
</dbReference>
<accession>W4FDT5</accession>
<dbReference type="EMBL" id="KI913228">
    <property type="protein sequence ID" value="ETV65647.1"/>
    <property type="molecule type" value="Genomic_DNA"/>
</dbReference>
<dbReference type="Pfam" id="PF00397">
    <property type="entry name" value="WW"/>
    <property type="match status" value="1"/>
</dbReference>
<evidence type="ECO:0000259" key="3">
    <source>
        <dbReference type="PROSITE" id="PS50222"/>
    </source>
</evidence>
<sequence length="298" mass="32911">MGKKVTASVTTWTVSRHTCVCLFRRGVFLDSTIMGAASGVLQAESQRPLDASDVNTPRGESAKQEVIRLRALLANESAAASSQAQSSQHQASPSTGLPPLFARYAERIFLEVDVDQSGYLSYDELWSMIQDKMSLGLSPVAIEAIKAHSGLASGTDVSWQQFLTMLPELLKLQLRQSEASAADWCELSTETGSVYYYNKRTQLSQWDKPTWDLPADMQADMIAVFQAADMDGSGYLSWDEFGICLRHQLQLGLSDDQLNALQSQVVLQPDRGVSWNDFVRAAPDLLSNWLWQGQPVAK</sequence>
<dbReference type="SMART" id="SM00054">
    <property type="entry name" value="EFh"/>
    <property type="match status" value="2"/>
</dbReference>
<dbReference type="InterPro" id="IPR001202">
    <property type="entry name" value="WW_dom"/>
</dbReference>
<evidence type="ECO:0000313" key="4">
    <source>
        <dbReference type="EMBL" id="ETV65647.1"/>
    </source>
</evidence>
<dbReference type="InterPro" id="IPR011992">
    <property type="entry name" value="EF-hand-dom_pair"/>
</dbReference>
<feature type="domain" description="WW" evidence="2">
    <location>
        <begin position="178"/>
        <end position="211"/>
    </location>
</feature>
<organism evidence="4">
    <name type="scientific">Aphanomyces astaci</name>
    <name type="common">Crayfish plague agent</name>
    <dbReference type="NCBI Taxonomy" id="112090"/>
    <lineage>
        <taxon>Eukaryota</taxon>
        <taxon>Sar</taxon>
        <taxon>Stramenopiles</taxon>
        <taxon>Oomycota</taxon>
        <taxon>Saprolegniomycetes</taxon>
        <taxon>Saprolegniales</taxon>
        <taxon>Verrucalvaceae</taxon>
        <taxon>Aphanomyces</taxon>
    </lineage>
</organism>
<dbReference type="SUPFAM" id="SSF47473">
    <property type="entry name" value="EF-hand"/>
    <property type="match status" value="1"/>
</dbReference>
<feature type="domain" description="EF-hand" evidence="3">
    <location>
        <begin position="100"/>
        <end position="135"/>
    </location>
</feature>
<dbReference type="GeneID" id="20819693"/>
<dbReference type="InterPro" id="IPR036020">
    <property type="entry name" value="WW_dom_sf"/>
</dbReference>
<dbReference type="PROSITE" id="PS01159">
    <property type="entry name" value="WW_DOMAIN_1"/>
    <property type="match status" value="1"/>
</dbReference>
<protein>
    <submittedName>
        <fullName evidence="4">Uncharacterized protein</fullName>
    </submittedName>
</protein>
<keyword evidence="1" id="KW-0106">Calcium</keyword>
<feature type="domain" description="EF-hand" evidence="3">
    <location>
        <begin position="216"/>
        <end position="251"/>
    </location>
</feature>
<dbReference type="RefSeq" id="XP_009844886.1">
    <property type="nucleotide sequence ID" value="XM_009846584.1"/>
</dbReference>
<dbReference type="CDD" id="cd00201">
    <property type="entry name" value="WW"/>
    <property type="match status" value="1"/>
</dbReference>
<evidence type="ECO:0000256" key="1">
    <source>
        <dbReference type="ARBA" id="ARBA00022837"/>
    </source>
</evidence>
<reference evidence="4" key="1">
    <citation type="submission" date="2013-12" db="EMBL/GenBank/DDBJ databases">
        <title>The Genome Sequence of Aphanomyces astaci APO3.</title>
        <authorList>
            <consortium name="The Broad Institute Genomics Platform"/>
            <person name="Russ C."/>
            <person name="Tyler B."/>
            <person name="van West P."/>
            <person name="Dieguez-Uribeondo J."/>
            <person name="Young S.K."/>
            <person name="Zeng Q."/>
            <person name="Gargeya S."/>
            <person name="Fitzgerald M."/>
            <person name="Abouelleil A."/>
            <person name="Alvarado L."/>
            <person name="Chapman S.B."/>
            <person name="Gainer-Dewar J."/>
            <person name="Goldberg J."/>
            <person name="Griggs A."/>
            <person name="Gujja S."/>
            <person name="Hansen M."/>
            <person name="Howarth C."/>
            <person name="Imamovic A."/>
            <person name="Ireland A."/>
            <person name="Larimer J."/>
            <person name="McCowan C."/>
            <person name="Murphy C."/>
            <person name="Pearson M."/>
            <person name="Poon T.W."/>
            <person name="Priest M."/>
            <person name="Roberts A."/>
            <person name="Saif S."/>
            <person name="Shea T."/>
            <person name="Sykes S."/>
            <person name="Wortman J."/>
            <person name="Nusbaum C."/>
            <person name="Birren B."/>
        </authorList>
    </citation>
    <scope>NUCLEOTIDE SEQUENCE [LARGE SCALE GENOMIC DNA]</scope>
    <source>
        <strain evidence="4">APO3</strain>
    </source>
</reference>
<dbReference type="VEuPathDB" id="FungiDB:H257_17697"/>
<dbReference type="AlphaFoldDB" id="W4FDT5"/>
<proteinExistence type="predicted"/>
<dbReference type="OrthoDB" id="187617at2759"/>
<dbReference type="SMART" id="SM00456">
    <property type="entry name" value="WW"/>
    <property type="match status" value="1"/>
</dbReference>
<dbReference type="Gene3D" id="1.10.238.10">
    <property type="entry name" value="EF-hand"/>
    <property type="match status" value="1"/>
</dbReference>